<dbReference type="Pfam" id="PF09359">
    <property type="entry name" value="VTC"/>
    <property type="match status" value="1"/>
</dbReference>
<dbReference type="PANTHER" id="PTHR46140:SF1">
    <property type="entry name" value="VACUOLAR TRANSPORTER CHAPERONE COMPLEX SUBUNIT 4-RELATED"/>
    <property type="match status" value="1"/>
</dbReference>
<dbReference type="PANTHER" id="PTHR46140">
    <property type="entry name" value="VACUOLAR TRANSPORTER CHAPERONE 1-RELATED"/>
    <property type="match status" value="1"/>
</dbReference>
<evidence type="ECO:0000256" key="5">
    <source>
        <dbReference type="SAM" id="MobiDB-lite"/>
    </source>
</evidence>
<evidence type="ECO:0000256" key="1">
    <source>
        <dbReference type="ARBA" id="ARBA00004127"/>
    </source>
</evidence>
<keyword evidence="3" id="KW-1133">Transmembrane helix</keyword>
<keyword evidence="2" id="KW-0812">Transmembrane</keyword>
<evidence type="ECO:0000256" key="3">
    <source>
        <dbReference type="ARBA" id="ARBA00022989"/>
    </source>
</evidence>
<organism evidence="7 8">
    <name type="scientific">Anaerohalosphaera lusitana</name>
    <dbReference type="NCBI Taxonomy" id="1936003"/>
    <lineage>
        <taxon>Bacteria</taxon>
        <taxon>Pseudomonadati</taxon>
        <taxon>Planctomycetota</taxon>
        <taxon>Phycisphaerae</taxon>
        <taxon>Sedimentisphaerales</taxon>
        <taxon>Anaerohalosphaeraceae</taxon>
        <taxon>Anaerohalosphaera</taxon>
    </lineage>
</organism>
<evidence type="ECO:0000259" key="6">
    <source>
        <dbReference type="Pfam" id="PF09359"/>
    </source>
</evidence>
<dbReference type="STRING" id="1936003.STSP2_01032"/>
<evidence type="ECO:0000256" key="4">
    <source>
        <dbReference type="ARBA" id="ARBA00023136"/>
    </source>
</evidence>
<sequence length="307" mass="35492">MAEIDRKAGLGDNESVMHTGIRRKDRVSTEQIARSVPVIRQTESPRSAAEHPRSHKPNESRDRTLSCRYELKYRISESQAAAIREYIRPYLPLDKYSKDKPRNEYSISSLYFDSEQLSLYRETRTGKKNRFKLRIRAYADGEYEPRFAEIKRRINGVIIKSRAKILPDQVPDVIAGKRIVLPHEIDDESLKQFQLYFKSINARPVTLVRYKRQAFEGDDDNRVRITFDRNLQFKSTKQPIVTVNGGGWQSVSMDFVVLELKFTARYPMWLTHLVKSFALPQSAMSKYGASVEQACEDGFCAPQVGVF</sequence>
<protein>
    <submittedName>
        <fullName evidence="7">VTC domain protein</fullName>
    </submittedName>
</protein>
<feature type="domain" description="VTC" evidence="6">
    <location>
        <begin position="68"/>
        <end position="293"/>
    </location>
</feature>
<keyword evidence="8" id="KW-1185">Reference proteome</keyword>
<dbReference type="InterPro" id="IPR051572">
    <property type="entry name" value="VTC_Complex_Subunit"/>
</dbReference>
<comment type="subcellular location">
    <subcellularLocation>
        <location evidence="1">Endomembrane system</location>
        <topology evidence="1">Multi-pass membrane protein</topology>
    </subcellularLocation>
</comment>
<dbReference type="OrthoDB" id="541850at2"/>
<dbReference type="Gene3D" id="3.20.100.30">
    <property type="entry name" value="VTC, catalytic tunnel domain"/>
    <property type="match status" value="1"/>
</dbReference>
<evidence type="ECO:0000313" key="8">
    <source>
        <dbReference type="Proteomes" id="UP000189674"/>
    </source>
</evidence>
<proteinExistence type="predicted"/>
<dbReference type="RefSeq" id="WP_146660399.1">
    <property type="nucleotide sequence ID" value="NZ_CP019791.1"/>
</dbReference>
<dbReference type="InterPro" id="IPR018966">
    <property type="entry name" value="VTC_domain"/>
</dbReference>
<accession>A0A1U9NJX1</accession>
<dbReference type="EMBL" id="CP019791">
    <property type="protein sequence ID" value="AQT67880.1"/>
    <property type="molecule type" value="Genomic_DNA"/>
</dbReference>
<dbReference type="AlphaFoldDB" id="A0A1U9NJX1"/>
<keyword evidence="4" id="KW-0472">Membrane</keyword>
<gene>
    <name evidence="7" type="ORF">STSP2_01032</name>
</gene>
<dbReference type="KEGG" id="alus:STSP2_01032"/>
<evidence type="ECO:0000256" key="2">
    <source>
        <dbReference type="ARBA" id="ARBA00022692"/>
    </source>
</evidence>
<feature type="compositionally biased region" description="Basic and acidic residues" evidence="5">
    <location>
        <begin position="48"/>
        <end position="63"/>
    </location>
</feature>
<evidence type="ECO:0000313" key="7">
    <source>
        <dbReference type="EMBL" id="AQT67880.1"/>
    </source>
</evidence>
<dbReference type="Proteomes" id="UP000189674">
    <property type="component" value="Chromosome"/>
</dbReference>
<dbReference type="GO" id="GO:0012505">
    <property type="term" value="C:endomembrane system"/>
    <property type="evidence" value="ECO:0007669"/>
    <property type="project" value="UniProtKB-SubCell"/>
</dbReference>
<dbReference type="GO" id="GO:0006799">
    <property type="term" value="P:polyphosphate biosynthetic process"/>
    <property type="evidence" value="ECO:0007669"/>
    <property type="project" value="UniProtKB-ARBA"/>
</dbReference>
<reference evidence="8" key="1">
    <citation type="submission" date="2017-02" db="EMBL/GenBank/DDBJ databases">
        <title>Comparative genomics and description of representatives of a novel lineage of planctomycetes thriving in anoxic sediments.</title>
        <authorList>
            <person name="Spring S."/>
            <person name="Bunk B."/>
            <person name="Sproer C."/>
        </authorList>
    </citation>
    <scope>NUCLEOTIDE SEQUENCE [LARGE SCALE GENOMIC DNA]</scope>
    <source>
        <strain evidence="8">ST-NAGAB-D1</strain>
    </source>
</reference>
<dbReference type="CDD" id="cd07750">
    <property type="entry name" value="PolyPPase_VTC_like"/>
    <property type="match status" value="1"/>
</dbReference>
<dbReference type="InterPro" id="IPR042267">
    <property type="entry name" value="VTC_sf"/>
</dbReference>
<name>A0A1U9NJX1_9BACT</name>
<feature type="region of interest" description="Disordered" evidence="5">
    <location>
        <begin position="1"/>
        <end position="63"/>
    </location>
</feature>